<evidence type="ECO:0000259" key="1">
    <source>
        <dbReference type="PROSITE" id="PS51831"/>
    </source>
</evidence>
<gene>
    <name evidence="2" type="ORF">AVDCRST_MAG03-3162</name>
</gene>
<dbReference type="EMBL" id="CADCUT010000189">
    <property type="protein sequence ID" value="CAA9429926.1"/>
    <property type="molecule type" value="Genomic_DNA"/>
</dbReference>
<dbReference type="CDD" id="cd00077">
    <property type="entry name" value="HDc"/>
    <property type="match status" value="1"/>
</dbReference>
<name>A0A6J4PZG8_9ACTN</name>
<dbReference type="NCBIfam" id="TIGR00277">
    <property type="entry name" value="HDIG"/>
    <property type="match status" value="1"/>
</dbReference>
<proteinExistence type="predicted"/>
<dbReference type="InterPro" id="IPR003607">
    <property type="entry name" value="HD/PDEase_dom"/>
</dbReference>
<dbReference type="AlphaFoldDB" id="A0A6J4PZG8"/>
<dbReference type="Pfam" id="PF01966">
    <property type="entry name" value="HD"/>
    <property type="match status" value="1"/>
</dbReference>
<reference evidence="2" key="1">
    <citation type="submission" date="2020-02" db="EMBL/GenBank/DDBJ databases">
        <authorList>
            <person name="Meier V. D."/>
        </authorList>
    </citation>
    <scope>NUCLEOTIDE SEQUENCE</scope>
    <source>
        <strain evidence="2">AVDCRST_MAG03</strain>
    </source>
</reference>
<dbReference type="Gene3D" id="1.10.3210.10">
    <property type="entry name" value="Hypothetical protein af1432"/>
    <property type="match status" value="1"/>
</dbReference>
<dbReference type="PROSITE" id="PS51831">
    <property type="entry name" value="HD"/>
    <property type="match status" value="1"/>
</dbReference>
<evidence type="ECO:0000313" key="2">
    <source>
        <dbReference type="EMBL" id="CAA9429926.1"/>
    </source>
</evidence>
<protein>
    <submittedName>
        <fullName evidence="2">HD domain protein</fullName>
    </submittedName>
</protein>
<dbReference type="PANTHER" id="PTHR35569">
    <property type="entry name" value="CYANAMIDE HYDRATASE DDI2-RELATED"/>
    <property type="match status" value="1"/>
</dbReference>
<sequence length="200" mass="21657">MKSVVEEVDALVARVGTHPVWGYGHCVRVHALAEELARAEGISYDAEILRVAALLHDVGLYKAYAMREPADHAKRSATVAQRILNDADFPPQATRTAIEAIEAHPPGAPPGASAEATLLKDAVALDYLGVVGLSRVLAMVGTEDDVADLRAAVWHAESLRRQIPDLLVLETSKDIAHRRGQETDQFMQDLREATAGLKLL</sequence>
<organism evidence="2">
    <name type="scientific">uncultured Rubrobacteraceae bacterium</name>
    <dbReference type="NCBI Taxonomy" id="349277"/>
    <lineage>
        <taxon>Bacteria</taxon>
        <taxon>Bacillati</taxon>
        <taxon>Actinomycetota</taxon>
        <taxon>Rubrobacteria</taxon>
        <taxon>Rubrobacterales</taxon>
        <taxon>Rubrobacteraceae</taxon>
        <taxon>environmental samples</taxon>
    </lineage>
</organism>
<dbReference type="InterPro" id="IPR006675">
    <property type="entry name" value="HDIG_dom"/>
</dbReference>
<dbReference type="PANTHER" id="PTHR35569:SF1">
    <property type="entry name" value="CYANAMIDE HYDRATASE DDI2-RELATED"/>
    <property type="match status" value="1"/>
</dbReference>
<feature type="domain" description="HD" evidence="1">
    <location>
        <begin position="22"/>
        <end position="128"/>
    </location>
</feature>
<accession>A0A6J4PZG8</accession>
<dbReference type="SUPFAM" id="SSF109604">
    <property type="entry name" value="HD-domain/PDEase-like"/>
    <property type="match status" value="1"/>
</dbReference>
<dbReference type="SMART" id="SM00471">
    <property type="entry name" value="HDc"/>
    <property type="match status" value="1"/>
</dbReference>
<dbReference type="InterPro" id="IPR006674">
    <property type="entry name" value="HD_domain"/>
</dbReference>